<evidence type="ECO:0000313" key="2">
    <source>
        <dbReference type="EMBL" id="ANY81534.1"/>
    </source>
</evidence>
<accession>A0A1B2ENI2</accession>
<feature type="coiled-coil region" evidence="1">
    <location>
        <begin position="623"/>
        <end position="650"/>
    </location>
</feature>
<dbReference type="OrthoDB" id="8329554at2"/>
<gene>
    <name evidence="2" type="ORF">BB934_01785</name>
</gene>
<dbReference type="KEGG" id="moc:BB934_01785"/>
<name>A0A1B2ENI2_9HYPH</name>
<dbReference type="AlphaFoldDB" id="A0A1B2ENI2"/>
<sequence length="670" mass="76927">MPITPLRFWTDPGDGTLPYEVDLREFAGGGRFENIAPQARHSWTGDFAGRPKFAAQFAEMLRLQRLAEDSATASRAAMRAFFRFLDKVDPLGDVADVSGVNDRHGSNFRQWLEDGNGARSFYRVLKTTVGRMRELQALPPLFWPARNRDEPTEQDDIDQVGMRRFFHALKDEGRQIKAMFRQGERLACEGGDPRARRTARGLMLASWDVRENHAWLVRSLTQERLLSKREFLAEGAAGLHNANDVETQKFDGPEYLAPGMTSRGREGIVGKLRWFYPSYHDTAIFLWLFLIGTGWNLATALGLDVTEPDPDLDRPVRPEMNWAEDHPQKPEFKVLHSFKGRADRHVFALSMCDPEWHPYQIIKFMISRTAVLRQTVQYQLKQARERQRGNPTPKILAEIARLEAMARSPWLYHVVNEVGRIGVFTHDDSAKLNKIARLAAVRKPNLIDRHPQIQEITTSIARDAWIGHAYVQSGYHVLLTRLASQHSTSRTLKFYLNRRRFRAHSEQQTRLWQKAVFSEIESGRILDHTRIRILVTKGVITPEQEMRLLDIRQRTRLGMGCLDPTGPPREVSPDHKAGELCRVQRCTGCHLGVVFEASLPYLARAYAELRFLQGQLPHSSWQGSSFEDELDSLEETLRDFTKERVDVLVEAWTTKLKSGEIRVHDTYPSY</sequence>
<organism evidence="2">
    <name type="scientific">Microvirga ossetica</name>
    <dbReference type="NCBI Taxonomy" id="1882682"/>
    <lineage>
        <taxon>Bacteria</taxon>
        <taxon>Pseudomonadati</taxon>
        <taxon>Pseudomonadota</taxon>
        <taxon>Alphaproteobacteria</taxon>
        <taxon>Hyphomicrobiales</taxon>
        <taxon>Methylobacteriaceae</taxon>
        <taxon>Microvirga</taxon>
    </lineage>
</organism>
<reference evidence="2" key="1">
    <citation type="submission" date="2016-07" db="EMBL/GenBank/DDBJ databases">
        <title>Microvirga ossetica sp. nov. a new species of rhizobia isolated from root nodules of the legume species Vicia alpestris Steven originated from North Ossetia region in the Caucasus.</title>
        <authorList>
            <person name="Safronova V.I."/>
            <person name="Kuznetsova I.G."/>
            <person name="Sazanova A.L."/>
            <person name="Belimov A."/>
            <person name="Andronov E."/>
            <person name="Osledkin Y.S."/>
            <person name="Onishchuk O.P."/>
            <person name="Kurchak O.N."/>
            <person name="Shaposhnikov A.I."/>
            <person name="Willems A."/>
            <person name="Tikhonovich I.A."/>
        </authorList>
    </citation>
    <scope>NUCLEOTIDE SEQUENCE [LARGE SCALE GENOMIC DNA]</scope>
    <source>
        <strain evidence="2">V5/3M</strain>
    </source>
</reference>
<proteinExistence type="predicted"/>
<keyword evidence="1" id="KW-0175">Coiled coil</keyword>
<protein>
    <submittedName>
        <fullName evidence="2">Uncharacterized protein</fullName>
    </submittedName>
</protein>
<dbReference type="EMBL" id="CP016616">
    <property type="protein sequence ID" value="ANY81534.1"/>
    <property type="molecule type" value="Genomic_DNA"/>
</dbReference>
<evidence type="ECO:0000256" key="1">
    <source>
        <dbReference type="SAM" id="Coils"/>
    </source>
</evidence>